<evidence type="ECO:0000313" key="2">
    <source>
        <dbReference type="EMBL" id="KKK90540.1"/>
    </source>
</evidence>
<comment type="caution">
    <text evidence="2">The sequence shown here is derived from an EMBL/GenBank/DDBJ whole genome shotgun (WGS) entry which is preliminary data.</text>
</comment>
<gene>
    <name evidence="2" type="ORF">LCGC14_2721950</name>
</gene>
<feature type="compositionally biased region" description="Low complexity" evidence="1">
    <location>
        <begin position="9"/>
        <end position="18"/>
    </location>
</feature>
<protein>
    <submittedName>
        <fullName evidence="2">Uncharacterized protein</fullName>
    </submittedName>
</protein>
<organism evidence="2">
    <name type="scientific">marine sediment metagenome</name>
    <dbReference type="NCBI Taxonomy" id="412755"/>
    <lineage>
        <taxon>unclassified sequences</taxon>
        <taxon>metagenomes</taxon>
        <taxon>ecological metagenomes</taxon>
    </lineage>
</organism>
<dbReference type="AlphaFoldDB" id="A0A0F8ZXF5"/>
<reference evidence="2" key="1">
    <citation type="journal article" date="2015" name="Nature">
        <title>Complex archaea that bridge the gap between prokaryotes and eukaryotes.</title>
        <authorList>
            <person name="Spang A."/>
            <person name="Saw J.H."/>
            <person name="Jorgensen S.L."/>
            <person name="Zaremba-Niedzwiedzka K."/>
            <person name="Martijn J."/>
            <person name="Lind A.E."/>
            <person name="van Eijk R."/>
            <person name="Schleper C."/>
            <person name="Guy L."/>
            <person name="Ettema T.J."/>
        </authorList>
    </citation>
    <scope>NUCLEOTIDE SEQUENCE</scope>
</reference>
<dbReference type="EMBL" id="LAZR01049053">
    <property type="protein sequence ID" value="KKK90540.1"/>
    <property type="molecule type" value="Genomic_DNA"/>
</dbReference>
<accession>A0A0F8ZXF5</accession>
<evidence type="ECO:0000256" key="1">
    <source>
        <dbReference type="SAM" id="MobiDB-lite"/>
    </source>
</evidence>
<sequence>MSHFYGTLAGQAQTTATRRGSKNSGITVVAASWNGAVEVDAYERDGEDRVRVSFIQWQNGAGSNRLIYDGLISGKNGEAS</sequence>
<proteinExistence type="predicted"/>
<feature type="region of interest" description="Disordered" evidence="1">
    <location>
        <begin position="1"/>
        <end position="23"/>
    </location>
</feature>
<name>A0A0F8ZXF5_9ZZZZ</name>